<proteinExistence type="predicted"/>
<accession>A0AAQ1ZJ47</accession>
<dbReference type="Proteomes" id="UP000255283">
    <property type="component" value="Unassembled WGS sequence"/>
</dbReference>
<organism evidence="2 3">
    <name type="scientific">Segatella buccae</name>
    <dbReference type="NCBI Taxonomy" id="28126"/>
    <lineage>
        <taxon>Bacteria</taxon>
        <taxon>Pseudomonadati</taxon>
        <taxon>Bacteroidota</taxon>
        <taxon>Bacteroidia</taxon>
        <taxon>Bacteroidales</taxon>
        <taxon>Prevotellaceae</taxon>
        <taxon>Segatella</taxon>
    </lineage>
</organism>
<dbReference type="Pfam" id="PF10263">
    <property type="entry name" value="SprT-like"/>
    <property type="match status" value="1"/>
</dbReference>
<dbReference type="AlphaFoldDB" id="A0AAQ1ZJ47"/>
<evidence type="ECO:0000313" key="3">
    <source>
        <dbReference type="Proteomes" id="UP000255283"/>
    </source>
</evidence>
<sequence>MIVTTAWMEQWFGEFNRLYFGSGLPVPLFALSHARTQLGQMACKRTMRWGRTKLYDFTIKLSTYYDMTEDQAKNVLLHEMIHYSIAYTGVKDTAPHGIVWRGMADSLNRKHGWHIQAMTTTKGWKVAGGGKPRKVGPPSVYLVLALRMRDGRHFLSSVNPRFARTIDRQLVRLGEIGNYGWYITHDAYFKDFPRCRSLRGRRVSVDVYEEKTAEMKQYVF</sequence>
<dbReference type="EMBL" id="UGTJ01000001">
    <property type="protein sequence ID" value="SUB79692.1"/>
    <property type="molecule type" value="Genomic_DNA"/>
</dbReference>
<name>A0AAQ1ZJ47_9BACT</name>
<dbReference type="GO" id="GO:0006950">
    <property type="term" value="P:response to stress"/>
    <property type="evidence" value="ECO:0007669"/>
    <property type="project" value="UniProtKB-ARBA"/>
</dbReference>
<protein>
    <submittedName>
        <fullName evidence="2">SprT-like family</fullName>
    </submittedName>
</protein>
<evidence type="ECO:0000259" key="1">
    <source>
        <dbReference type="Pfam" id="PF10263"/>
    </source>
</evidence>
<dbReference type="InterPro" id="IPR006640">
    <property type="entry name" value="SprT-like_domain"/>
</dbReference>
<gene>
    <name evidence="2" type="ORF">NCTC13063_00962</name>
</gene>
<feature type="domain" description="SprT-like" evidence="1">
    <location>
        <begin position="9"/>
        <end position="111"/>
    </location>
</feature>
<reference evidence="2 3" key="1">
    <citation type="submission" date="2018-06" db="EMBL/GenBank/DDBJ databases">
        <authorList>
            <consortium name="Pathogen Informatics"/>
            <person name="Doyle S."/>
        </authorList>
    </citation>
    <scope>NUCLEOTIDE SEQUENCE [LARGE SCALE GENOMIC DNA]</scope>
    <source>
        <strain evidence="2 3">NCTC13063</strain>
    </source>
</reference>
<comment type="caution">
    <text evidence="2">The sequence shown here is derived from an EMBL/GenBank/DDBJ whole genome shotgun (WGS) entry which is preliminary data.</text>
</comment>
<dbReference type="RefSeq" id="WP_115153412.1">
    <property type="nucleotide sequence ID" value="NZ_CAURJP010000024.1"/>
</dbReference>
<evidence type="ECO:0000313" key="2">
    <source>
        <dbReference type="EMBL" id="SUB79692.1"/>
    </source>
</evidence>